<organism evidence="2 3">
    <name type="scientific">Ancylostoma ceylanicum</name>
    <dbReference type="NCBI Taxonomy" id="53326"/>
    <lineage>
        <taxon>Eukaryota</taxon>
        <taxon>Metazoa</taxon>
        <taxon>Ecdysozoa</taxon>
        <taxon>Nematoda</taxon>
        <taxon>Chromadorea</taxon>
        <taxon>Rhabditida</taxon>
        <taxon>Rhabditina</taxon>
        <taxon>Rhabditomorpha</taxon>
        <taxon>Strongyloidea</taxon>
        <taxon>Ancylostomatidae</taxon>
        <taxon>Ancylostomatinae</taxon>
        <taxon>Ancylostoma</taxon>
    </lineage>
</organism>
<dbReference type="AlphaFoldDB" id="A0A016RW45"/>
<evidence type="ECO:0000256" key="1">
    <source>
        <dbReference type="SAM" id="MobiDB-lite"/>
    </source>
</evidence>
<feature type="region of interest" description="Disordered" evidence="1">
    <location>
        <begin position="35"/>
        <end position="55"/>
    </location>
</feature>
<evidence type="ECO:0000313" key="3">
    <source>
        <dbReference type="Proteomes" id="UP000024635"/>
    </source>
</evidence>
<accession>A0A016RW45</accession>
<reference evidence="3" key="1">
    <citation type="journal article" date="2015" name="Nat. Genet.">
        <title>The genome and transcriptome of the zoonotic hookworm Ancylostoma ceylanicum identify infection-specific gene families.</title>
        <authorList>
            <person name="Schwarz E.M."/>
            <person name="Hu Y."/>
            <person name="Antoshechkin I."/>
            <person name="Miller M.M."/>
            <person name="Sternberg P.W."/>
            <person name="Aroian R.V."/>
        </authorList>
    </citation>
    <scope>NUCLEOTIDE SEQUENCE</scope>
    <source>
        <strain evidence="3">HY135</strain>
    </source>
</reference>
<name>A0A016RW45_9BILA</name>
<protein>
    <submittedName>
        <fullName evidence="2">Uncharacterized protein</fullName>
    </submittedName>
</protein>
<dbReference type="Proteomes" id="UP000024635">
    <property type="component" value="Unassembled WGS sequence"/>
</dbReference>
<keyword evidence="3" id="KW-1185">Reference proteome</keyword>
<comment type="caution">
    <text evidence="2">The sequence shown here is derived from an EMBL/GenBank/DDBJ whole genome shotgun (WGS) entry which is preliminary data.</text>
</comment>
<gene>
    <name evidence="2" type="primary">Acey_s0356.g3361</name>
    <name evidence="2" type="ORF">Y032_0356g3361</name>
</gene>
<sequence>MVSEAGGKTTVEEARTAIGVGALEGGVIALPEAKVSTGMSPPVSGGEEGLGNKPEQLYDSGTNKKFVGLSLGRPVKKKTGQRRRMGIDRRLCEFLIPLK</sequence>
<proteinExistence type="predicted"/>
<evidence type="ECO:0000313" key="2">
    <source>
        <dbReference type="EMBL" id="EYB82590.1"/>
    </source>
</evidence>
<dbReference type="EMBL" id="JARK01001692">
    <property type="protein sequence ID" value="EYB82590.1"/>
    <property type="molecule type" value="Genomic_DNA"/>
</dbReference>